<evidence type="ECO:0000313" key="3">
    <source>
        <dbReference type="Proteomes" id="UP000722957"/>
    </source>
</evidence>
<feature type="non-terminal residue" evidence="2">
    <location>
        <position position="101"/>
    </location>
</feature>
<keyword evidence="1" id="KW-0472">Membrane</keyword>
<feature type="transmembrane region" description="Helical" evidence="1">
    <location>
        <begin position="6"/>
        <end position="23"/>
    </location>
</feature>
<dbReference type="RefSeq" id="WP_214655299.1">
    <property type="nucleotide sequence ID" value="NZ_RDOM01001114.1"/>
</dbReference>
<reference evidence="2 3" key="1">
    <citation type="journal article" date="2021" name="PeerJ">
        <title>Analysis of 44 Vibrio anguillarum genomes reveals high genetic diversity.</title>
        <authorList>
            <person name="Hansen M.J."/>
            <person name="Dalsgaard I."/>
        </authorList>
    </citation>
    <scope>NUCLEOTIDE SEQUENCE [LARGE SCALE GENOMIC DNA]</scope>
    <source>
        <strain evidence="2 3">17-16730-2A</strain>
    </source>
</reference>
<evidence type="ECO:0000256" key="1">
    <source>
        <dbReference type="SAM" id="Phobius"/>
    </source>
</evidence>
<accession>A0ABD4KVD3</accession>
<dbReference type="EMBL" id="RDOM01001114">
    <property type="protein sequence ID" value="MBF4275354.1"/>
    <property type="molecule type" value="Genomic_DNA"/>
</dbReference>
<feature type="transmembrane region" description="Helical" evidence="1">
    <location>
        <begin position="76"/>
        <end position="97"/>
    </location>
</feature>
<sequence>MSLTEIITICAFLIGGTFTLKSYNPDTFDKSIIVLIFGACFIVFSSAVSWDMAISYLTKGREDIDLLETASQLTKYLGDIYLISFTWFFSSIFIMFLPQKA</sequence>
<comment type="caution">
    <text evidence="2">The sequence shown here is derived from an EMBL/GenBank/DDBJ whole genome shotgun (WGS) entry which is preliminary data.</text>
</comment>
<dbReference type="AlphaFoldDB" id="A0ABD4KVD3"/>
<keyword evidence="1" id="KW-1133">Transmembrane helix</keyword>
<name>A0ABD4KVD3_VIBAN</name>
<organism evidence="2 3">
    <name type="scientific">Vibrio anguillarum</name>
    <name type="common">Listonella anguillarum</name>
    <dbReference type="NCBI Taxonomy" id="55601"/>
    <lineage>
        <taxon>Bacteria</taxon>
        <taxon>Pseudomonadati</taxon>
        <taxon>Pseudomonadota</taxon>
        <taxon>Gammaproteobacteria</taxon>
        <taxon>Vibrionales</taxon>
        <taxon>Vibrionaceae</taxon>
        <taxon>Vibrio</taxon>
    </lineage>
</organism>
<keyword evidence="1" id="KW-0812">Transmembrane</keyword>
<feature type="transmembrane region" description="Helical" evidence="1">
    <location>
        <begin position="32"/>
        <end position="56"/>
    </location>
</feature>
<proteinExistence type="predicted"/>
<protein>
    <submittedName>
        <fullName evidence="2">Uncharacterized protein</fullName>
    </submittedName>
</protein>
<dbReference type="Proteomes" id="UP000722957">
    <property type="component" value="Unassembled WGS sequence"/>
</dbReference>
<gene>
    <name evidence="2" type="ORF">EAY07_25780</name>
</gene>
<evidence type="ECO:0000313" key="2">
    <source>
        <dbReference type="EMBL" id="MBF4275354.1"/>
    </source>
</evidence>